<evidence type="ECO:0000313" key="8">
    <source>
        <dbReference type="EMBL" id="SSW97266.1"/>
    </source>
</evidence>
<feature type="compositionally biased region" description="Polar residues" evidence="6">
    <location>
        <begin position="291"/>
        <end position="320"/>
    </location>
</feature>
<dbReference type="GO" id="GO:0005667">
    <property type="term" value="C:transcription regulator complex"/>
    <property type="evidence" value="ECO:0007669"/>
    <property type="project" value="TreeGrafter"/>
</dbReference>
<dbReference type="VEuPathDB" id="VectorBase:CSON002400"/>
<sequence>MENDQSYIYQLQQMRINDESHKVPTHHHQVNESILNAPRQNSVQYVSVSAPRYAHQGHVQSGTNYARNSPTILNYSGTLQQSNAPPAYGVYENIEYYKQDVDYTHKVKAQPQVAVGYQNNVAPRYAHTPQPVDVIEQCPIYENVHSVSGQQAQPQASPASTSIYYHRSGSQSPQIGQKTSIGTMINDSTAVINPLAGQRYINIESPKHSYSVKKALSPDYVSCNVGPAPPQPQPQIAKPPSVPQKNPVLHSKSKTGSINSINSLSRHGAQPKIKPQTENVNGSDYVVMSGAQKNSNPINSSNTHNDNNMSNKPPIQSNSNTVDIKSKVSTQHVSGADALIPTALRVSPRPGTGNRASPTPSVLSGGSGKRMGKSLLPYSVTPPRSQGPTEAERKIEELTRQLEEEMERKEEEGEYFGICYTCKEKVTGAGQACQAMNNLYHTNCFICCSCGRALRGKAFYNVLGRVYCEEDYLVKFKYIYLILTLNVYEIFLQYSGFQQTAEKCAICGHLIMEMILQAMGKSYHPGCFRCCVCNECLDGVPFTVDVDNKIYCVNDYHQIYAPKCAGCGKGITPVEGTEETVRVVSMDKDFHIDCYICQNCGMQLTDEQDKRCYPYEEILLCRACHIEKLSTLKQQRQLVEPVAATFYN</sequence>
<name>A0A336JWW0_CULSO</name>
<dbReference type="FunFam" id="2.10.110.10:FF:000037">
    <property type="entry name" value="LIM domain-containing protein 1"/>
    <property type="match status" value="1"/>
</dbReference>
<keyword evidence="4 5" id="KW-0440">LIM domain</keyword>
<reference evidence="8" key="1">
    <citation type="submission" date="2018-04" db="EMBL/GenBank/DDBJ databases">
        <authorList>
            <person name="Go L.Y."/>
            <person name="Mitchell J.A."/>
        </authorList>
    </citation>
    <scope>NUCLEOTIDE SEQUENCE</scope>
    <source>
        <tissue evidence="8">Whole organism</tissue>
    </source>
</reference>
<dbReference type="GO" id="GO:0003714">
    <property type="term" value="F:transcription corepressor activity"/>
    <property type="evidence" value="ECO:0007669"/>
    <property type="project" value="TreeGrafter"/>
</dbReference>
<evidence type="ECO:0000256" key="4">
    <source>
        <dbReference type="ARBA" id="ARBA00023038"/>
    </source>
</evidence>
<keyword evidence="2" id="KW-0677">Repeat</keyword>
<dbReference type="Pfam" id="PF00412">
    <property type="entry name" value="LIM"/>
    <property type="match status" value="3"/>
</dbReference>
<keyword evidence="1 5" id="KW-0479">Metal-binding</keyword>
<gene>
    <name evidence="8" type="primary">CSON002400</name>
</gene>
<dbReference type="InterPro" id="IPR047245">
    <property type="entry name" value="Ajuba-like_LIM1"/>
</dbReference>
<dbReference type="FunFam" id="2.10.110.10:FF:000028">
    <property type="entry name" value="LIM domain-containing protein 1"/>
    <property type="match status" value="1"/>
</dbReference>
<organism evidence="8">
    <name type="scientific">Culicoides sonorensis</name>
    <name type="common">Biting midge</name>
    <dbReference type="NCBI Taxonomy" id="179676"/>
    <lineage>
        <taxon>Eukaryota</taxon>
        <taxon>Metazoa</taxon>
        <taxon>Ecdysozoa</taxon>
        <taxon>Arthropoda</taxon>
        <taxon>Hexapoda</taxon>
        <taxon>Insecta</taxon>
        <taxon>Pterygota</taxon>
        <taxon>Neoptera</taxon>
        <taxon>Endopterygota</taxon>
        <taxon>Diptera</taxon>
        <taxon>Nematocera</taxon>
        <taxon>Chironomoidea</taxon>
        <taxon>Ceratopogonidae</taxon>
        <taxon>Ceratopogoninae</taxon>
        <taxon>Culicoides</taxon>
        <taxon>Monoculicoides</taxon>
    </lineage>
</organism>
<dbReference type="GO" id="GO:0005634">
    <property type="term" value="C:nucleus"/>
    <property type="evidence" value="ECO:0007669"/>
    <property type="project" value="TreeGrafter"/>
</dbReference>
<dbReference type="GO" id="GO:0005912">
    <property type="term" value="C:adherens junction"/>
    <property type="evidence" value="ECO:0007669"/>
    <property type="project" value="TreeGrafter"/>
</dbReference>
<evidence type="ECO:0000313" key="9">
    <source>
        <dbReference type="EMBL" id="SSX17652.1"/>
    </source>
</evidence>
<proteinExistence type="predicted"/>
<dbReference type="PANTHER" id="PTHR24219:SF4">
    <property type="entry name" value="LIM DOMAIN-CONTAINING PROTEIN JUB"/>
    <property type="match status" value="1"/>
</dbReference>
<dbReference type="CDD" id="cd09352">
    <property type="entry name" value="LIM1_Ajuba_like"/>
    <property type="match status" value="1"/>
</dbReference>
<feature type="domain" description="LIM zinc-binding" evidence="7">
    <location>
        <begin position="417"/>
        <end position="478"/>
    </location>
</feature>
<dbReference type="InterPro" id="IPR047248">
    <property type="entry name" value="Ajuba-like_LIM3"/>
</dbReference>
<dbReference type="GO" id="GO:0001666">
    <property type="term" value="P:response to hypoxia"/>
    <property type="evidence" value="ECO:0007669"/>
    <property type="project" value="TreeGrafter"/>
</dbReference>
<dbReference type="PANTHER" id="PTHR24219">
    <property type="entry name" value="LIM DOMAIN-CONTAINING PROTEIN JUB"/>
    <property type="match status" value="1"/>
</dbReference>
<evidence type="ECO:0000256" key="1">
    <source>
        <dbReference type="ARBA" id="ARBA00022723"/>
    </source>
</evidence>
<feature type="region of interest" description="Disordered" evidence="6">
    <location>
        <begin position="335"/>
        <end position="392"/>
    </location>
</feature>
<keyword evidence="3 5" id="KW-0862">Zinc</keyword>
<dbReference type="EMBL" id="UFQS01000013">
    <property type="protein sequence ID" value="SSW97266.1"/>
    <property type="molecule type" value="Genomic_DNA"/>
</dbReference>
<dbReference type="AlphaFoldDB" id="A0A336JWW0"/>
<feature type="compositionally biased region" description="Polar residues" evidence="6">
    <location>
        <begin position="354"/>
        <end position="364"/>
    </location>
</feature>
<dbReference type="GO" id="GO:0007010">
    <property type="term" value="P:cytoskeleton organization"/>
    <property type="evidence" value="ECO:0007669"/>
    <property type="project" value="TreeGrafter"/>
</dbReference>
<dbReference type="SUPFAM" id="SSF57716">
    <property type="entry name" value="Glucocorticoid receptor-like (DNA-binding domain)"/>
    <property type="match status" value="4"/>
</dbReference>
<dbReference type="SMART" id="SM00132">
    <property type="entry name" value="LIM"/>
    <property type="match status" value="3"/>
</dbReference>
<dbReference type="GO" id="GO:0000932">
    <property type="term" value="C:P-body"/>
    <property type="evidence" value="ECO:0007669"/>
    <property type="project" value="TreeGrafter"/>
</dbReference>
<dbReference type="Gene3D" id="2.10.110.10">
    <property type="entry name" value="Cysteine Rich Protein"/>
    <property type="match status" value="3"/>
</dbReference>
<feature type="domain" description="LIM zinc-binding" evidence="7">
    <location>
        <begin position="563"/>
        <end position="631"/>
    </location>
</feature>
<accession>A0A336JWW0</accession>
<feature type="domain" description="LIM zinc-binding" evidence="7">
    <location>
        <begin position="502"/>
        <end position="562"/>
    </location>
</feature>
<evidence type="ECO:0000256" key="5">
    <source>
        <dbReference type="PROSITE-ProRule" id="PRU00125"/>
    </source>
</evidence>
<dbReference type="CDD" id="cd09355">
    <property type="entry name" value="LIM2_Ajuba_like"/>
    <property type="match status" value="1"/>
</dbReference>
<evidence type="ECO:0000256" key="3">
    <source>
        <dbReference type="ARBA" id="ARBA00022833"/>
    </source>
</evidence>
<reference evidence="9" key="2">
    <citation type="submission" date="2018-07" db="EMBL/GenBank/DDBJ databases">
        <authorList>
            <person name="Quirk P.G."/>
            <person name="Krulwich T.A."/>
        </authorList>
    </citation>
    <scope>NUCLEOTIDE SEQUENCE</scope>
</reference>
<dbReference type="GO" id="GO:0046872">
    <property type="term" value="F:metal ion binding"/>
    <property type="evidence" value="ECO:0007669"/>
    <property type="project" value="UniProtKB-KW"/>
</dbReference>
<dbReference type="InterPro" id="IPR001781">
    <property type="entry name" value="Znf_LIM"/>
</dbReference>
<protein>
    <submittedName>
        <fullName evidence="8">CSON002400 protein</fullName>
    </submittedName>
</protein>
<evidence type="ECO:0000256" key="2">
    <source>
        <dbReference type="ARBA" id="ARBA00022737"/>
    </source>
</evidence>
<dbReference type="EMBL" id="UFQT01000013">
    <property type="protein sequence ID" value="SSX17652.1"/>
    <property type="molecule type" value="Genomic_DNA"/>
</dbReference>
<evidence type="ECO:0000259" key="7">
    <source>
        <dbReference type="PROSITE" id="PS50023"/>
    </source>
</evidence>
<evidence type="ECO:0000256" key="6">
    <source>
        <dbReference type="SAM" id="MobiDB-lite"/>
    </source>
</evidence>
<dbReference type="InterPro" id="IPR047172">
    <property type="entry name" value="Ajuba-like"/>
</dbReference>
<feature type="compositionally biased region" description="Polar residues" evidence="6">
    <location>
        <begin position="254"/>
        <end position="265"/>
    </location>
</feature>
<feature type="region of interest" description="Disordered" evidence="6">
    <location>
        <begin position="223"/>
        <end position="320"/>
    </location>
</feature>
<dbReference type="InterPro" id="IPR047247">
    <property type="entry name" value="Ajuba-like_LIM2"/>
</dbReference>
<dbReference type="CDD" id="cd09438">
    <property type="entry name" value="LIM3_Ajuba_like"/>
    <property type="match status" value="1"/>
</dbReference>
<dbReference type="PROSITE" id="PS50023">
    <property type="entry name" value="LIM_DOMAIN_2"/>
    <property type="match status" value="3"/>
</dbReference>
<dbReference type="GO" id="GO:0035331">
    <property type="term" value="P:negative regulation of hippo signaling"/>
    <property type="evidence" value="ECO:0007669"/>
    <property type="project" value="TreeGrafter"/>
</dbReference>